<feature type="compositionally biased region" description="Basic and acidic residues" evidence="1">
    <location>
        <begin position="14"/>
        <end position="34"/>
    </location>
</feature>
<evidence type="ECO:0000313" key="3">
    <source>
        <dbReference type="Proteomes" id="UP000003824"/>
    </source>
</evidence>
<evidence type="ECO:0000313" key="2">
    <source>
        <dbReference type="EMBL" id="EFE70922.2"/>
    </source>
</evidence>
<dbReference type="EMBL" id="DS999641">
    <property type="protein sequence ID" value="EFE70922.2"/>
    <property type="molecule type" value="Genomic_DNA"/>
</dbReference>
<sequence length="47" mass="5345">MSIISAMRPSHPYEAPRRTEKGRGRACSTDERHAAAGHRREIRPHHA</sequence>
<dbReference type="AlphaFoldDB" id="D5ZWN1"/>
<reference evidence="3" key="1">
    <citation type="submission" date="2008-12" db="EMBL/GenBank/DDBJ databases">
        <title>Annotation of Streptomyces ghanaensis ATCC 14672.</title>
        <authorList>
            <consortium name="The Broad Institute Genome Sequencing Platform"/>
            <consortium name="Broad Institute Microbial Sequencing Center"/>
            <person name="Fischbach M."/>
            <person name="Ward D."/>
            <person name="Young S."/>
            <person name="Kodira C.D."/>
            <person name="Zeng Q."/>
            <person name="Koehrsen M."/>
            <person name="Godfrey P."/>
            <person name="Alvarado L."/>
            <person name="Berlin A.M."/>
            <person name="Borenstein D."/>
            <person name="Chen Z."/>
            <person name="Engels R."/>
            <person name="Freedman E."/>
            <person name="Gellesch M."/>
            <person name="Goldberg J."/>
            <person name="Griggs A."/>
            <person name="Gujja S."/>
            <person name="Heiman D.I."/>
            <person name="Hepburn T.A."/>
            <person name="Howarth C."/>
            <person name="Jen D."/>
            <person name="Larson L."/>
            <person name="Lewis B."/>
            <person name="Mehta T."/>
            <person name="Park D."/>
            <person name="Pearson M."/>
            <person name="Roberts A."/>
            <person name="Saif S."/>
            <person name="Shea T.D."/>
            <person name="Shenoy N."/>
            <person name="Sisk P."/>
            <person name="Stolte C."/>
            <person name="Sykes S.N."/>
            <person name="Walk T."/>
            <person name="White J."/>
            <person name="Yandava C."/>
            <person name="Straight P."/>
            <person name="Clardy J."/>
            <person name="Hung D."/>
            <person name="Kolter R."/>
            <person name="Mekalanos J."/>
            <person name="Walker S."/>
            <person name="Walsh C.T."/>
            <person name="Wieland B.L.C."/>
            <person name="Ilzarbe M."/>
            <person name="Galagan J."/>
            <person name="Nusbaum C."/>
            <person name="Birren B."/>
        </authorList>
    </citation>
    <scope>NUCLEOTIDE SEQUENCE [LARGE SCALE GENOMIC DNA]</scope>
    <source>
        <strain evidence="3">ATCC 14672 / DSM 40746 / JCM 4963 / KCTC 9882 / NRRL B-12104 / FH 1290</strain>
    </source>
</reference>
<dbReference type="Proteomes" id="UP000003824">
    <property type="component" value="Unassembled WGS sequence"/>
</dbReference>
<proteinExistence type="predicted"/>
<gene>
    <name evidence="2" type="ORF">SSFG_06165</name>
</gene>
<organism evidence="2 3">
    <name type="scientific">Streptomyces viridosporus (strain ATCC 14672 / DSM 40746 / JCM 4963 / KCTC 9882 / NRRL B-12104 / FH 1290)</name>
    <name type="common">Streptomyces ghanaensis</name>
    <dbReference type="NCBI Taxonomy" id="566461"/>
    <lineage>
        <taxon>Bacteria</taxon>
        <taxon>Bacillati</taxon>
        <taxon>Actinomycetota</taxon>
        <taxon>Actinomycetes</taxon>
        <taxon>Kitasatosporales</taxon>
        <taxon>Streptomycetaceae</taxon>
        <taxon>Streptomyces</taxon>
    </lineage>
</organism>
<protein>
    <submittedName>
        <fullName evidence="2">TrkA-C domain-containing protein</fullName>
    </submittedName>
</protein>
<evidence type="ECO:0000256" key="1">
    <source>
        <dbReference type="SAM" id="MobiDB-lite"/>
    </source>
</evidence>
<feature type="compositionally biased region" description="Basic residues" evidence="1">
    <location>
        <begin position="35"/>
        <end position="47"/>
    </location>
</feature>
<feature type="region of interest" description="Disordered" evidence="1">
    <location>
        <begin position="1"/>
        <end position="47"/>
    </location>
</feature>
<name>D5ZWN1_STRV1</name>
<accession>D5ZWN1</accession>